<evidence type="ECO:0000313" key="2">
    <source>
        <dbReference type="Proteomes" id="UP001172673"/>
    </source>
</evidence>
<accession>A0AA39CC29</accession>
<dbReference type="AlphaFoldDB" id="A0AA39CC29"/>
<evidence type="ECO:0000313" key="1">
    <source>
        <dbReference type="EMBL" id="KAJ9602751.1"/>
    </source>
</evidence>
<organism evidence="1 2">
    <name type="scientific">Cladophialophora chaetospira</name>
    <dbReference type="NCBI Taxonomy" id="386627"/>
    <lineage>
        <taxon>Eukaryota</taxon>
        <taxon>Fungi</taxon>
        <taxon>Dikarya</taxon>
        <taxon>Ascomycota</taxon>
        <taxon>Pezizomycotina</taxon>
        <taxon>Eurotiomycetes</taxon>
        <taxon>Chaetothyriomycetidae</taxon>
        <taxon>Chaetothyriales</taxon>
        <taxon>Herpotrichiellaceae</taxon>
        <taxon>Cladophialophora</taxon>
    </lineage>
</organism>
<dbReference type="GO" id="GO:0061630">
    <property type="term" value="F:ubiquitin protein ligase activity"/>
    <property type="evidence" value="ECO:0007669"/>
    <property type="project" value="UniProtKB-EC"/>
</dbReference>
<sequence>MGDNEHLGDWKIYWKINVLFHATSLAKAELKCMWCDKEEISTSLMRSDFALSAVKCSAGHVPAVGADSMIGVCVDCDAELIQRVTERRQQCFQKGCRRYALVQKENVIRRLGQTKLAKEEASSKVSNRKEAELLRRYLVLVDQHRFFDCEVCYCEKIAPEQYPDLQTTSRCRHDPVQCRDCLRRDIEGRINAGDWRTIICPDQDCDEELAPRDVDKFVSPEIFKA</sequence>
<dbReference type="InterPro" id="IPR013083">
    <property type="entry name" value="Znf_RING/FYVE/PHD"/>
</dbReference>
<keyword evidence="2" id="KW-1185">Reference proteome</keyword>
<keyword evidence="1" id="KW-0808">Transferase</keyword>
<comment type="caution">
    <text evidence="1">The sequence shown here is derived from an EMBL/GenBank/DDBJ whole genome shotgun (WGS) entry which is preliminary data.</text>
</comment>
<dbReference type="EMBL" id="JAPDRK010000024">
    <property type="protein sequence ID" value="KAJ9602751.1"/>
    <property type="molecule type" value="Genomic_DNA"/>
</dbReference>
<dbReference type="Gene3D" id="3.30.40.10">
    <property type="entry name" value="Zinc/RING finger domain, C3HC4 (zinc finger)"/>
    <property type="match status" value="1"/>
</dbReference>
<protein>
    <submittedName>
        <fullName evidence="1">E3 ubiquitin-protein ligase rnf14</fullName>
        <ecNumber evidence="1">2.3.2.31</ecNumber>
    </submittedName>
</protein>
<reference evidence="1" key="1">
    <citation type="submission" date="2022-10" db="EMBL/GenBank/DDBJ databases">
        <title>Culturing micro-colonial fungi from biological soil crusts in the Mojave desert and describing Neophaeococcomyces mojavensis, and introducing the new genera and species Taxawa tesnikishii.</title>
        <authorList>
            <person name="Kurbessoian T."/>
            <person name="Stajich J.E."/>
        </authorList>
    </citation>
    <scope>NUCLEOTIDE SEQUENCE</scope>
    <source>
        <strain evidence="1">TK_41</strain>
    </source>
</reference>
<dbReference type="SUPFAM" id="SSF57850">
    <property type="entry name" value="RING/U-box"/>
    <property type="match status" value="1"/>
</dbReference>
<name>A0AA39CC29_9EURO</name>
<proteinExistence type="predicted"/>
<gene>
    <name evidence="1" type="primary">RNF14</name>
    <name evidence="1" type="ORF">H2200_012531</name>
</gene>
<dbReference type="EC" id="2.3.2.31" evidence="1"/>
<dbReference type="Proteomes" id="UP001172673">
    <property type="component" value="Unassembled WGS sequence"/>
</dbReference>
<keyword evidence="1" id="KW-0012">Acyltransferase</keyword>